<sequence length="99" mass="11274">MLPREKRPRGSATASSPPAAGVGRLRIRRWKQMQSISVMRDYLWLRAMDVICGLRGHSVASFPIGRFCRRCYRVEGVDFLSQPQQPTSTIERLVRGGKE</sequence>
<feature type="region of interest" description="Disordered" evidence="1">
    <location>
        <begin position="1"/>
        <end position="20"/>
    </location>
</feature>
<evidence type="ECO:0000313" key="2">
    <source>
        <dbReference type="EMBL" id="KKK63398.1"/>
    </source>
</evidence>
<dbReference type="AlphaFoldDB" id="A0A0F8X3B1"/>
<evidence type="ECO:0000256" key="1">
    <source>
        <dbReference type="SAM" id="MobiDB-lite"/>
    </source>
</evidence>
<protein>
    <submittedName>
        <fullName evidence="2">Uncharacterized protein</fullName>
    </submittedName>
</protein>
<comment type="caution">
    <text evidence="2">The sequence shown here is derived from an EMBL/GenBank/DDBJ whole genome shotgun (WGS) entry which is preliminary data.</text>
</comment>
<accession>A0A0F8X3B1</accession>
<organism evidence="2">
    <name type="scientific">marine sediment metagenome</name>
    <dbReference type="NCBI Taxonomy" id="412755"/>
    <lineage>
        <taxon>unclassified sequences</taxon>
        <taxon>metagenomes</taxon>
        <taxon>ecological metagenomes</taxon>
    </lineage>
</organism>
<gene>
    <name evidence="2" type="ORF">LCGC14_2994680</name>
</gene>
<reference evidence="2" key="1">
    <citation type="journal article" date="2015" name="Nature">
        <title>Complex archaea that bridge the gap between prokaryotes and eukaryotes.</title>
        <authorList>
            <person name="Spang A."/>
            <person name="Saw J.H."/>
            <person name="Jorgensen S.L."/>
            <person name="Zaremba-Niedzwiedzka K."/>
            <person name="Martijn J."/>
            <person name="Lind A.E."/>
            <person name="van Eijk R."/>
            <person name="Schleper C."/>
            <person name="Guy L."/>
            <person name="Ettema T.J."/>
        </authorList>
    </citation>
    <scope>NUCLEOTIDE SEQUENCE</scope>
</reference>
<dbReference type="EMBL" id="LAZR01061532">
    <property type="protein sequence ID" value="KKK63398.1"/>
    <property type="molecule type" value="Genomic_DNA"/>
</dbReference>
<name>A0A0F8X3B1_9ZZZZ</name>
<proteinExistence type="predicted"/>
<feature type="compositionally biased region" description="Low complexity" evidence="1">
    <location>
        <begin position="10"/>
        <end position="20"/>
    </location>
</feature>